<evidence type="ECO:0000256" key="3">
    <source>
        <dbReference type="ARBA" id="ARBA00022692"/>
    </source>
</evidence>
<evidence type="ECO:0000256" key="2">
    <source>
        <dbReference type="ARBA" id="ARBA00022475"/>
    </source>
</evidence>
<evidence type="ECO:0000313" key="8">
    <source>
        <dbReference type="EMBL" id="GMA31328.1"/>
    </source>
</evidence>
<proteinExistence type="predicted"/>
<evidence type="ECO:0000256" key="6">
    <source>
        <dbReference type="SAM" id="MobiDB-lite"/>
    </source>
</evidence>
<comment type="subcellular location">
    <subcellularLocation>
        <location evidence="1">Cell membrane</location>
        <topology evidence="1">Multi-pass membrane protein</topology>
    </subcellularLocation>
</comment>
<feature type="transmembrane region" description="Helical" evidence="7">
    <location>
        <begin position="109"/>
        <end position="127"/>
    </location>
</feature>
<keyword evidence="5 7" id="KW-0472">Membrane</keyword>
<keyword evidence="4 7" id="KW-1133">Transmembrane helix</keyword>
<reference evidence="8" key="2">
    <citation type="submission" date="2023-02" db="EMBL/GenBank/DDBJ databases">
        <authorList>
            <person name="Sun Q."/>
            <person name="Mori K."/>
        </authorList>
    </citation>
    <scope>NUCLEOTIDE SEQUENCE</scope>
    <source>
        <strain evidence="8">NBRC 112290</strain>
    </source>
</reference>
<evidence type="ECO:0000313" key="9">
    <source>
        <dbReference type="Proteomes" id="UP001157161"/>
    </source>
</evidence>
<dbReference type="PANTHER" id="PTHR42703:SF1">
    <property type="entry name" value="NA(+)_H(+) ANTIPORTER SUBUNIT D1"/>
    <property type="match status" value="1"/>
</dbReference>
<evidence type="ECO:0000256" key="7">
    <source>
        <dbReference type="SAM" id="Phobius"/>
    </source>
</evidence>
<feature type="transmembrane region" description="Helical" evidence="7">
    <location>
        <begin position="6"/>
        <end position="26"/>
    </location>
</feature>
<organism evidence="8 9">
    <name type="scientific">Litorihabitans aurantiacus</name>
    <dbReference type="NCBI Taxonomy" id="1930061"/>
    <lineage>
        <taxon>Bacteria</taxon>
        <taxon>Bacillati</taxon>
        <taxon>Actinomycetota</taxon>
        <taxon>Actinomycetes</taxon>
        <taxon>Micrococcales</taxon>
        <taxon>Beutenbergiaceae</taxon>
        <taxon>Litorihabitans</taxon>
    </lineage>
</organism>
<dbReference type="EMBL" id="BSUM01000001">
    <property type="protein sequence ID" value="GMA31328.1"/>
    <property type="molecule type" value="Genomic_DNA"/>
</dbReference>
<keyword evidence="9" id="KW-1185">Reference proteome</keyword>
<dbReference type="Proteomes" id="UP001157161">
    <property type="component" value="Unassembled WGS sequence"/>
</dbReference>
<dbReference type="InterPro" id="IPR050586">
    <property type="entry name" value="CPA3_Na-H_Antiporter_D"/>
</dbReference>
<feature type="transmembrane region" description="Helical" evidence="7">
    <location>
        <begin position="74"/>
        <end position="97"/>
    </location>
</feature>
<comment type="caution">
    <text evidence="8">The sequence shown here is derived from an EMBL/GenBank/DDBJ whole genome shotgun (WGS) entry which is preliminary data.</text>
</comment>
<accession>A0AA37USI2</accession>
<keyword evidence="3 7" id="KW-0812">Transmembrane</keyword>
<evidence type="ECO:0000256" key="4">
    <source>
        <dbReference type="ARBA" id="ARBA00022989"/>
    </source>
</evidence>
<feature type="region of interest" description="Disordered" evidence="6">
    <location>
        <begin position="176"/>
        <end position="196"/>
    </location>
</feature>
<evidence type="ECO:0000256" key="1">
    <source>
        <dbReference type="ARBA" id="ARBA00004651"/>
    </source>
</evidence>
<feature type="transmembrane region" description="Helical" evidence="7">
    <location>
        <begin position="33"/>
        <end position="54"/>
    </location>
</feature>
<name>A0AA37USI2_9MICO</name>
<sequence length="236" mass="24323">MSEVTTVLLPLLVLLPVAAGGALAVVPERARAAVAVVVVVATALASLVVALDVARTGTAEVVLAGWDLPVGLALRADAVTAAMLGLTAVVAPAVTLYATGHAKVRGTGAFWPLWLLLLGALNGVWVAGDLFNAYVTLELVTVAAVCLVALGGRARPAPRCGTCTSPSSGRCCSCSRSRSSTARPARSTSPSRVRGWPTARCCPWCWCCAPSGSAPRSRSCRSTRGCPWRTRPPPPR</sequence>
<protein>
    <recommendedName>
        <fullName evidence="10">NADH:quinone oxidoreductase/Mrp antiporter membrane subunit domain-containing protein</fullName>
    </recommendedName>
</protein>
<feature type="transmembrane region" description="Helical" evidence="7">
    <location>
        <begin position="133"/>
        <end position="150"/>
    </location>
</feature>
<dbReference type="GO" id="GO:0005886">
    <property type="term" value="C:plasma membrane"/>
    <property type="evidence" value="ECO:0007669"/>
    <property type="project" value="UniProtKB-SubCell"/>
</dbReference>
<reference evidence="8" key="1">
    <citation type="journal article" date="2014" name="Int. J. Syst. Evol. Microbiol.">
        <title>Complete genome sequence of Corynebacterium casei LMG S-19264T (=DSM 44701T), isolated from a smear-ripened cheese.</title>
        <authorList>
            <consortium name="US DOE Joint Genome Institute (JGI-PGF)"/>
            <person name="Walter F."/>
            <person name="Albersmeier A."/>
            <person name="Kalinowski J."/>
            <person name="Ruckert C."/>
        </authorList>
    </citation>
    <scope>NUCLEOTIDE SEQUENCE</scope>
    <source>
        <strain evidence="8">NBRC 112290</strain>
    </source>
</reference>
<evidence type="ECO:0000256" key="5">
    <source>
        <dbReference type="ARBA" id="ARBA00023136"/>
    </source>
</evidence>
<keyword evidence="2" id="KW-1003">Cell membrane</keyword>
<evidence type="ECO:0008006" key="10">
    <source>
        <dbReference type="Google" id="ProtNLM"/>
    </source>
</evidence>
<gene>
    <name evidence="8" type="ORF">GCM10025875_13200</name>
</gene>
<dbReference type="PANTHER" id="PTHR42703">
    <property type="entry name" value="NADH DEHYDROGENASE"/>
    <property type="match status" value="1"/>
</dbReference>
<dbReference type="AlphaFoldDB" id="A0AA37USI2"/>
<feature type="region of interest" description="Disordered" evidence="6">
    <location>
        <begin position="211"/>
        <end position="236"/>
    </location>
</feature>